<feature type="compositionally biased region" description="Low complexity" evidence="1">
    <location>
        <begin position="18"/>
        <end position="29"/>
    </location>
</feature>
<evidence type="ECO:0000313" key="3">
    <source>
        <dbReference type="Proteomes" id="UP000037432"/>
    </source>
</evidence>
<dbReference type="AlphaFoldDB" id="A0A0J7YQG2"/>
<evidence type="ECO:0000313" key="2">
    <source>
        <dbReference type="EMBL" id="KMS65754.1"/>
    </source>
</evidence>
<gene>
    <name evidence="2" type="ORF">ACM01_46845</name>
</gene>
<reference evidence="2 3" key="1">
    <citation type="submission" date="2015-06" db="EMBL/GenBank/DDBJ databases">
        <authorList>
            <person name="Ju K.-S."/>
            <person name="Doroghazi J.R."/>
            <person name="Metcalf W.W."/>
        </authorList>
    </citation>
    <scope>NUCLEOTIDE SEQUENCE [LARGE SCALE GENOMIC DNA]</scope>
    <source>
        <strain evidence="2 3">NRRL 3414</strain>
    </source>
</reference>
<protein>
    <submittedName>
        <fullName evidence="2">Uncharacterized protein</fullName>
    </submittedName>
</protein>
<accession>A0A0J7YQG2</accession>
<evidence type="ECO:0000256" key="1">
    <source>
        <dbReference type="SAM" id="MobiDB-lite"/>
    </source>
</evidence>
<dbReference type="EMBL" id="LFNT01000280">
    <property type="protein sequence ID" value="KMS65754.1"/>
    <property type="molecule type" value="Genomic_DNA"/>
</dbReference>
<feature type="region of interest" description="Disordered" evidence="1">
    <location>
        <begin position="1"/>
        <end position="51"/>
    </location>
</feature>
<dbReference type="Proteomes" id="UP000037432">
    <property type="component" value="Unassembled WGS sequence"/>
</dbReference>
<organism evidence="2 3">
    <name type="scientific">Streptomyces viridochromogenes</name>
    <dbReference type="NCBI Taxonomy" id="1938"/>
    <lineage>
        <taxon>Bacteria</taxon>
        <taxon>Bacillati</taxon>
        <taxon>Actinomycetota</taxon>
        <taxon>Actinomycetes</taxon>
        <taxon>Kitasatosporales</taxon>
        <taxon>Streptomycetaceae</taxon>
        <taxon>Streptomyces</taxon>
    </lineage>
</organism>
<name>A0A0J7YQG2_STRVR</name>
<feature type="non-terminal residue" evidence="2">
    <location>
        <position position="1"/>
    </location>
</feature>
<proteinExistence type="predicted"/>
<feature type="non-terminal residue" evidence="2">
    <location>
        <position position="103"/>
    </location>
</feature>
<sequence>LEGVTGGRLHPQPPQRPRPLQQRLPLGQGPHRHIRGGPHRDVGGGSLPGGKALLEARGKLRRLGVEPPAGHSFEAVAERTGRQAEAMRATASGFGDVAGLVDA</sequence>
<comment type="caution">
    <text evidence="2">The sequence shown here is derived from an EMBL/GenBank/DDBJ whole genome shotgun (WGS) entry which is preliminary data.</text>
</comment>